<comment type="caution">
    <text evidence="9">The sequence shown here is derived from an EMBL/GenBank/DDBJ whole genome shotgun (WGS) entry which is preliminary data.</text>
</comment>
<dbReference type="RefSeq" id="WP_272743018.1">
    <property type="nucleotide sequence ID" value="NZ_JAQQKV010000001.1"/>
</dbReference>
<dbReference type="EMBL" id="JAQQKV010000001">
    <property type="protein sequence ID" value="MDC7674696.1"/>
    <property type="molecule type" value="Genomic_DNA"/>
</dbReference>
<keyword evidence="1 6" id="KW-0489">Methyltransferase</keyword>
<dbReference type="PANTHER" id="PTHR10629:SF52">
    <property type="entry name" value="DNA (CYTOSINE-5)-METHYLTRANSFERASE 1"/>
    <property type="match status" value="1"/>
</dbReference>
<evidence type="ECO:0000256" key="8">
    <source>
        <dbReference type="RuleBase" id="RU000417"/>
    </source>
</evidence>
<gene>
    <name evidence="9" type="ORF">PQU98_00985</name>
</gene>
<evidence type="ECO:0000256" key="5">
    <source>
        <dbReference type="ARBA" id="ARBA00047422"/>
    </source>
</evidence>
<dbReference type="Pfam" id="PF00145">
    <property type="entry name" value="DNA_methylase"/>
    <property type="match status" value="1"/>
</dbReference>
<evidence type="ECO:0000313" key="10">
    <source>
        <dbReference type="Proteomes" id="UP001218579"/>
    </source>
</evidence>
<protein>
    <recommendedName>
        <fullName evidence="8">Cytosine-specific methyltransferase</fullName>
        <ecNumber evidence="8">2.1.1.37</ecNumber>
    </recommendedName>
</protein>
<evidence type="ECO:0000256" key="7">
    <source>
        <dbReference type="RuleBase" id="RU000416"/>
    </source>
</evidence>
<dbReference type="PROSITE" id="PS00094">
    <property type="entry name" value="C5_MTASE_1"/>
    <property type="match status" value="1"/>
</dbReference>
<dbReference type="CDD" id="cd00315">
    <property type="entry name" value="Cyt_C5_DNA_methylase"/>
    <property type="match status" value="1"/>
</dbReference>
<dbReference type="EC" id="2.1.1.37" evidence="8"/>
<dbReference type="GO" id="GO:0008168">
    <property type="term" value="F:methyltransferase activity"/>
    <property type="evidence" value="ECO:0007669"/>
    <property type="project" value="UniProtKB-KW"/>
</dbReference>
<evidence type="ECO:0000313" key="9">
    <source>
        <dbReference type="EMBL" id="MDC7674696.1"/>
    </source>
</evidence>
<sequence length="316" mass="34879">MRIVSLFSGAGGLDLGLIQAGHEIIWANDFDADAVATYKGNIGTEIVLGDICKISSMQIPDCDVVVGGFPCQGFSQANMLRFDEDERNRLYLEFLRIVREKQPLYFLAENVRGILSLAGGRAIQKIEADFADAGYRVSKRLFNVADFGVPQMRRRVIIAGTRQDLPEAADFIFPDPTHCDPSKMNGGLKPWLTIGECLEDIPEPGSTNELPNHVFSKYKVTNRNFTGHRTTDPNKPSPTILARGNGKGGVCAIQHPRNHRRMSIREQALIQAFPLKFEFIGGMNSCYRQVGNAVPVLFAKALGQQLAKTSILKEVA</sequence>
<reference evidence="9 10" key="1">
    <citation type="submission" date="2023-01" db="EMBL/GenBank/DDBJ databases">
        <title>Novel species of the genus Asticcacaulis isolated from rivers.</title>
        <authorList>
            <person name="Lu H."/>
        </authorList>
    </citation>
    <scope>NUCLEOTIDE SEQUENCE [LARGE SCALE GENOMIC DNA]</scope>
    <source>
        <strain evidence="9 10">LKC15W</strain>
    </source>
</reference>
<evidence type="ECO:0000256" key="1">
    <source>
        <dbReference type="ARBA" id="ARBA00022603"/>
    </source>
</evidence>
<keyword evidence="2 6" id="KW-0808">Transferase</keyword>
<dbReference type="InterPro" id="IPR001525">
    <property type="entry name" value="C5_MeTfrase"/>
</dbReference>
<accession>A0ABT5HF48</accession>
<dbReference type="InterPro" id="IPR029063">
    <property type="entry name" value="SAM-dependent_MTases_sf"/>
</dbReference>
<dbReference type="PRINTS" id="PR00105">
    <property type="entry name" value="C5METTRFRASE"/>
</dbReference>
<evidence type="ECO:0000256" key="2">
    <source>
        <dbReference type="ARBA" id="ARBA00022679"/>
    </source>
</evidence>
<dbReference type="NCBIfam" id="TIGR00675">
    <property type="entry name" value="dcm"/>
    <property type="match status" value="1"/>
</dbReference>
<dbReference type="PROSITE" id="PS51679">
    <property type="entry name" value="SAM_MT_C5"/>
    <property type="match status" value="1"/>
</dbReference>
<dbReference type="Gene3D" id="3.90.120.10">
    <property type="entry name" value="DNA Methylase, subunit A, domain 2"/>
    <property type="match status" value="1"/>
</dbReference>
<dbReference type="Proteomes" id="UP001218579">
    <property type="component" value="Unassembled WGS sequence"/>
</dbReference>
<organism evidence="9 10">
    <name type="scientific">Asticcacaulis machinosus</name>
    <dbReference type="NCBI Taxonomy" id="2984211"/>
    <lineage>
        <taxon>Bacteria</taxon>
        <taxon>Pseudomonadati</taxon>
        <taxon>Pseudomonadota</taxon>
        <taxon>Alphaproteobacteria</taxon>
        <taxon>Caulobacterales</taxon>
        <taxon>Caulobacteraceae</taxon>
        <taxon>Asticcacaulis</taxon>
    </lineage>
</organism>
<dbReference type="GO" id="GO:0032259">
    <property type="term" value="P:methylation"/>
    <property type="evidence" value="ECO:0007669"/>
    <property type="project" value="UniProtKB-KW"/>
</dbReference>
<keyword evidence="3 6" id="KW-0949">S-adenosyl-L-methionine</keyword>
<keyword evidence="10" id="KW-1185">Reference proteome</keyword>
<feature type="active site" evidence="6">
    <location>
        <position position="71"/>
    </location>
</feature>
<comment type="similarity">
    <text evidence="6 7">Belongs to the class I-like SAM-binding methyltransferase superfamily. C5-methyltransferase family.</text>
</comment>
<evidence type="ECO:0000256" key="3">
    <source>
        <dbReference type="ARBA" id="ARBA00022691"/>
    </source>
</evidence>
<dbReference type="Gene3D" id="3.40.50.150">
    <property type="entry name" value="Vaccinia Virus protein VP39"/>
    <property type="match status" value="1"/>
</dbReference>
<proteinExistence type="inferred from homology"/>
<dbReference type="InterPro" id="IPR018117">
    <property type="entry name" value="C5_DNA_meth_AS"/>
</dbReference>
<keyword evidence="4" id="KW-0680">Restriction system</keyword>
<dbReference type="InterPro" id="IPR050390">
    <property type="entry name" value="C5-Methyltransferase"/>
</dbReference>
<evidence type="ECO:0000256" key="4">
    <source>
        <dbReference type="ARBA" id="ARBA00022747"/>
    </source>
</evidence>
<evidence type="ECO:0000256" key="6">
    <source>
        <dbReference type="PROSITE-ProRule" id="PRU01016"/>
    </source>
</evidence>
<comment type="catalytic activity">
    <reaction evidence="5 8">
        <text>a 2'-deoxycytidine in DNA + S-adenosyl-L-methionine = a 5-methyl-2'-deoxycytidine in DNA + S-adenosyl-L-homocysteine + H(+)</text>
        <dbReference type="Rhea" id="RHEA:13681"/>
        <dbReference type="Rhea" id="RHEA-COMP:11369"/>
        <dbReference type="Rhea" id="RHEA-COMP:11370"/>
        <dbReference type="ChEBI" id="CHEBI:15378"/>
        <dbReference type="ChEBI" id="CHEBI:57856"/>
        <dbReference type="ChEBI" id="CHEBI:59789"/>
        <dbReference type="ChEBI" id="CHEBI:85452"/>
        <dbReference type="ChEBI" id="CHEBI:85454"/>
        <dbReference type="EC" id="2.1.1.37"/>
    </reaction>
</comment>
<dbReference type="SUPFAM" id="SSF53335">
    <property type="entry name" value="S-adenosyl-L-methionine-dependent methyltransferases"/>
    <property type="match status" value="1"/>
</dbReference>
<name>A0ABT5HF48_9CAUL</name>
<dbReference type="PANTHER" id="PTHR10629">
    <property type="entry name" value="CYTOSINE-SPECIFIC METHYLTRANSFERASE"/>
    <property type="match status" value="1"/>
</dbReference>